<protein>
    <recommendedName>
        <fullName evidence="6">Transcription initiation factor TFIID subunit 10</fullName>
    </recommendedName>
</protein>
<keyword evidence="2 6" id="KW-0805">Transcription regulation</keyword>
<dbReference type="Proteomes" id="UP000076842">
    <property type="component" value="Unassembled WGS sequence"/>
</dbReference>
<dbReference type="GO" id="GO:0005669">
    <property type="term" value="C:transcription factor TFIID complex"/>
    <property type="evidence" value="ECO:0007669"/>
    <property type="project" value="TreeGrafter"/>
</dbReference>
<keyword evidence="8" id="KW-0648">Protein biosynthesis</keyword>
<keyword evidence="4 6" id="KW-0539">Nucleus</keyword>
<dbReference type="GO" id="GO:0003743">
    <property type="term" value="F:translation initiation factor activity"/>
    <property type="evidence" value="ECO:0007669"/>
    <property type="project" value="UniProtKB-KW"/>
</dbReference>
<dbReference type="STRING" id="1353952.A0A165HY55"/>
<dbReference type="GO" id="GO:1990841">
    <property type="term" value="F:promoter-specific chromatin binding"/>
    <property type="evidence" value="ECO:0007669"/>
    <property type="project" value="TreeGrafter"/>
</dbReference>
<comment type="function">
    <text evidence="6">Functions as a component of both the DNA-binding general transcription initiation factor complex TFIID and the transcription coactivator SAGA complex. Binding of TFIID to a promoter (with or without TATA element) is the initial step in pre-initiation complex (PIC) formation. TFIID plays a key role in the regulation of gene expression by RNA polymerase II through different activities such as transcription activator interaction, core promoter recognition and selectivity, TFIIA and TFIIB interaction, chromatin modification (histone acetylation by TAF1), facilitation of DNA opening and initiation of transcription. SAGA acts as a general cofactor required for essentially all RNA polymerase II transcription. At the promoters, SAGA is required for transcription pre-initiation complex (PIC) recruitment. It influences RNA polymerase II transcriptional activity through different activities such as TBP interaction (via core/TAF module) and promoter selectivity, interaction with transcription activators (via Tra1/SPT module), and chromatin modification through histone acetylation (via HAT module) and deubiquitination (via DUB module). SAGA preferentially acetylates histones H3 (to form H3K9ac, H3K14ac, H3K18ac and H3K23ac) and H2B and deubiquitinates histone H2B. SAGA interacts with DNA via upstream activating sequences (UASs).</text>
</comment>
<evidence type="ECO:0000256" key="4">
    <source>
        <dbReference type="ARBA" id="ARBA00023242"/>
    </source>
</evidence>
<keyword evidence="3 6" id="KW-0804">Transcription</keyword>
<dbReference type="InParanoid" id="A0A165HY55"/>
<evidence type="ECO:0000313" key="9">
    <source>
        <dbReference type="Proteomes" id="UP000076842"/>
    </source>
</evidence>
<dbReference type="CDD" id="cd07982">
    <property type="entry name" value="HFD_TAF10"/>
    <property type="match status" value="1"/>
</dbReference>
<comment type="similarity">
    <text evidence="5 6">Belongs to the TAF10 family.</text>
</comment>
<feature type="compositionally biased region" description="Low complexity" evidence="7">
    <location>
        <begin position="7"/>
        <end position="36"/>
    </location>
</feature>
<name>A0A165HY55_9BASI</name>
<evidence type="ECO:0000313" key="8">
    <source>
        <dbReference type="EMBL" id="KZT59899.1"/>
    </source>
</evidence>
<dbReference type="GO" id="GO:0016251">
    <property type="term" value="F:RNA polymerase II general transcription initiation factor activity"/>
    <property type="evidence" value="ECO:0007669"/>
    <property type="project" value="TreeGrafter"/>
</dbReference>
<reference evidence="8 9" key="1">
    <citation type="journal article" date="2016" name="Mol. Biol. Evol.">
        <title>Comparative Genomics of Early-Diverging Mushroom-Forming Fungi Provides Insights into the Origins of Lignocellulose Decay Capabilities.</title>
        <authorList>
            <person name="Nagy L.G."/>
            <person name="Riley R."/>
            <person name="Tritt A."/>
            <person name="Adam C."/>
            <person name="Daum C."/>
            <person name="Floudas D."/>
            <person name="Sun H."/>
            <person name="Yadav J.S."/>
            <person name="Pangilinan J."/>
            <person name="Larsson K.H."/>
            <person name="Matsuura K."/>
            <person name="Barry K."/>
            <person name="Labutti K."/>
            <person name="Kuo R."/>
            <person name="Ohm R.A."/>
            <person name="Bhattacharya S.S."/>
            <person name="Shirouzu T."/>
            <person name="Yoshinaga Y."/>
            <person name="Martin F.M."/>
            <person name="Grigoriev I.V."/>
            <person name="Hibbett D.S."/>
        </authorList>
    </citation>
    <scope>NUCLEOTIDE SEQUENCE [LARGE SCALE GENOMIC DNA]</scope>
    <source>
        <strain evidence="8 9">HHB12733</strain>
    </source>
</reference>
<evidence type="ECO:0000256" key="3">
    <source>
        <dbReference type="ARBA" id="ARBA00023163"/>
    </source>
</evidence>
<feature type="region of interest" description="Disordered" evidence="7">
    <location>
        <begin position="1"/>
        <end position="47"/>
    </location>
</feature>
<dbReference type="FunCoup" id="A0A165HY55">
    <property type="interactions" value="236"/>
</dbReference>
<proteinExistence type="inferred from homology"/>
<keyword evidence="8" id="KW-0396">Initiation factor</keyword>
<evidence type="ECO:0000256" key="6">
    <source>
        <dbReference type="PIRNR" id="PIRNR017246"/>
    </source>
</evidence>
<accession>A0A165HY55</accession>
<dbReference type="EMBL" id="KV423936">
    <property type="protein sequence ID" value="KZT59899.1"/>
    <property type="molecule type" value="Genomic_DNA"/>
</dbReference>
<comment type="subcellular location">
    <subcellularLocation>
        <location evidence="1 6">Nucleus</location>
    </subcellularLocation>
</comment>
<evidence type="ECO:0000256" key="7">
    <source>
        <dbReference type="SAM" id="MobiDB-lite"/>
    </source>
</evidence>
<gene>
    <name evidence="8" type="ORF">CALCODRAFT_523170</name>
</gene>
<evidence type="ECO:0000256" key="5">
    <source>
        <dbReference type="ARBA" id="ARBA00025730"/>
    </source>
</evidence>
<dbReference type="Pfam" id="PF03540">
    <property type="entry name" value="TAF10"/>
    <property type="match status" value="1"/>
</dbReference>
<sequence>MSDATTPQPEASSSAQPAANAAGGSAPPEAAAGPSQTHTRREEELARKDRTLAEFMLMLDEYEPVIPAEVTDYYLQQVGFECHDVRLKRLISLAAQKFIADIASDSFQHARIRTNAAPSRLKATGFAGTSARNDRTRTVLTMDDLSAALGEYGINTKKPDFYL</sequence>
<dbReference type="InterPro" id="IPR003923">
    <property type="entry name" value="TAF10"/>
</dbReference>
<evidence type="ECO:0000256" key="1">
    <source>
        <dbReference type="ARBA" id="ARBA00004123"/>
    </source>
</evidence>
<dbReference type="GO" id="GO:0000124">
    <property type="term" value="C:SAGA complex"/>
    <property type="evidence" value="ECO:0007669"/>
    <property type="project" value="TreeGrafter"/>
</dbReference>
<dbReference type="OrthoDB" id="154356at2759"/>
<dbReference type="PANTHER" id="PTHR21242">
    <property type="entry name" value="TRANSCRIPTION INITIATION FACTOR TFIID SUBUNIT 10"/>
    <property type="match status" value="1"/>
</dbReference>
<dbReference type="PIRSF" id="PIRSF017246">
    <property type="entry name" value="TFIID_TAF10"/>
    <property type="match status" value="1"/>
</dbReference>
<dbReference type="GO" id="GO:0006367">
    <property type="term" value="P:transcription initiation at RNA polymerase II promoter"/>
    <property type="evidence" value="ECO:0007669"/>
    <property type="project" value="TreeGrafter"/>
</dbReference>
<keyword evidence="9" id="KW-1185">Reference proteome</keyword>
<organism evidence="8 9">
    <name type="scientific">Calocera cornea HHB12733</name>
    <dbReference type="NCBI Taxonomy" id="1353952"/>
    <lineage>
        <taxon>Eukaryota</taxon>
        <taxon>Fungi</taxon>
        <taxon>Dikarya</taxon>
        <taxon>Basidiomycota</taxon>
        <taxon>Agaricomycotina</taxon>
        <taxon>Dacrymycetes</taxon>
        <taxon>Dacrymycetales</taxon>
        <taxon>Dacrymycetaceae</taxon>
        <taxon>Calocera</taxon>
    </lineage>
</organism>
<dbReference type="AlphaFoldDB" id="A0A165HY55"/>
<dbReference type="PANTHER" id="PTHR21242:SF0">
    <property type="entry name" value="TRANSCRIPTION INITIATION FACTOR TFIID SUBUNIT 10"/>
    <property type="match status" value="1"/>
</dbReference>
<dbReference type="PRINTS" id="PR01443">
    <property type="entry name" value="TFIID30KDSUB"/>
</dbReference>
<evidence type="ECO:0000256" key="2">
    <source>
        <dbReference type="ARBA" id="ARBA00023015"/>
    </source>
</evidence>